<evidence type="ECO:0000256" key="1">
    <source>
        <dbReference type="ARBA" id="ARBA00022741"/>
    </source>
</evidence>
<dbReference type="Proteomes" id="UP001596220">
    <property type="component" value="Unassembled WGS sequence"/>
</dbReference>
<accession>A0ABW1PF18</accession>
<dbReference type="CDD" id="cd06170">
    <property type="entry name" value="LuxR_C_like"/>
    <property type="match status" value="1"/>
</dbReference>
<sequence>MLAEREEALDAVRRGFAAAVTGEPGLLLVTGVPGAGRSAVLAAAANLVEDGARPAHVLRADATPAESGFPFGVVQQLVRPLVAGADPAEHDRWFTGPAEVVRPLFLDDAAHTAPPADAVLPGLHALVARLAEDRPLLLAVDDLQWADRSSLRCLAYLARRLGRGRVLLLATLADGYAVGEQGLVDDIATSARRAVQLAPLSAAGVRRVLAAEFDEEVDPAFAAACHAVTGGNPAALLAVAHGLHARSVRPTASAAASVAGASHGLLRERRLFHLSTQPPSVRAAARALVVLGADGDTDTDLVARVAGLDALDCKSAVHAMDRLGLLSSVDPPRLADPEVGVALEATMPLPQREELHRHAATVLHDAGHPAERVAEQLLRITRGYLRWEADLLRGAAASALARGAGERAVRYLRRALLAGPPGGPERARLLVDLAAAERGTDPASSVGHVAQALPDLPGVPEAAAAVLSVPFALAARSPSVAAVLRTHAAAPDPRLAGANPDLALRLEARGRALDRFGKQGLTDAVARLRGFGVARPLDTGGGRELLAVLAHAAAATAALPATEVAALGSALLDREPADPAHVHTALPLAVTAVVAADAGAVTAPWLERAWDAARRQESAGVRSALAAQRAAVLAATGNPGRARALALGVLDGDGAAWPEATATAVLALTPIALHTQDGDLARRVLAAEHDASDPRLVLSHLVLRGLLDALRGDVVAALDKLLDCGERAARFGWTNLTALPWRVWAAGLHQRLGDLDRAFALAEREYAAALAWGAPTAVGRALRLRGMLLGGAEGIGALRAVVERLRAGGDPVELGRAQAMVGRRLAGLGDLAALPVVEEADRIARAAGGVWLEGNDEAELNGPVLRLRASGAAELTRAEQSVVAMVVRGWTNQRIADSLGVTRRAVEKSLTGAYRKLGVRGRSVLVEQWRALVPELRADVLDGRGEDER</sequence>
<reference evidence="5" key="1">
    <citation type="journal article" date="2019" name="Int. J. Syst. Evol. Microbiol.">
        <title>The Global Catalogue of Microorganisms (GCM) 10K type strain sequencing project: providing services to taxonomists for standard genome sequencing and annotation.</title>
        <authorList>
            <consortium name="The Broad Institute Genomics Platform"/>
            <consortium name="The Broad Institute Genome Sequencing Center for Infectious Disease"/>
            <person name="Wu L."/>
            <person name="Ma J."/>
        </authorList>
    </citation>
    <scope>NUCLEOTIDE SEQUENCE [LARGE SCALE GENOMIC DNA]</scope>
    <source>
        <strain evidence="5">CGMCC 4.7246</strain>
    </source>
</reference>
<dbReference type="InterPro" id="IPR036388">
    <property type="entry name" value="WH-like_DNA-bd_sf"/>
</dbReference>
<protein>
    <submittedName>
        <fullName evidence="4">AAA family ATPase</fullName>
    </submittedName>
</protein>
<dbReference type="Gene3D" id="1.10.10.10">
    <property type="entry name" value="Winged helix-like DNA-binding domain superfamily/Winged helix DNA-binding domain"/>
    <property type="match status" value="1"/>
</dbReference>
<dbReference type="EMBL" id="JBHSQO010000058">
    <property type="protein sequence ID" value="MFC6094221.1"/>
    <property type="molecule type" value="Genomic_DNA"/>
</dbReference>
<organism evidence="4 5">
    <name type="scientific">Saccharothrix lopnurensis</name>
    <dbReference type="NCBI Taxonomy" id="1670621"/>
    <lineage>
        <taxon>Bacteria</taxon>
        <taxon>Bacillati</taxon>
        <taxon>Actinomycetota</taxon>
        <taxon>Actinomycetes</taxon>
        <taxon>Pseudonocardiales</taxon>
        <taxon>Pseudonocardiaceae</taxon>
        <taxon>Saccharothrix</taxon>
    </lineage>
</organism>
<dbReference type="InterPro" id="IPR041664">
    <property type="entry name" value="AAA_16"/>
</dbReference>
<dbReference type="InterPro" id="IPR016032">
    <property type="entry name" value="Sig_transdc_resp-reg_C-effctor"/>
</dbReference>
<dbReference type="SMART" id="SM00421">
    <property type="entry name" value="HTH_LUXR"/>
    <property type="match status" value="1"/>
</dbReference>
<dbReference type="InterPro" id="IPR027417">
    <property type="entry name" value="P-loop_NTPase"/>
</dbReference>
<dbReference type="PROSITE" id="PS50043">
    <property type="entry name" value="HTH_LUXR_2"/>
    <property type="match status" value="1"/>
</dbReference>
<dbReference type="PANTHER" id="PTHR16305">
    <property type="entry name" value="TESTICULAR SOLUBLE ADENYLYL CYCLASE"/>
    <property type="match status" value="1"/>
</dbReference>
<dbReference type="Pfam" id="PF13191">
    <property type="entry name" value="AAA_16"/>
    <property type="match status" value="1"/>
</dbReference>
<evidence type="ECO:0000313" key="4">
    <source>
        <dbReference type="EMBL" id="MFC6094221.1"/>
    </source>
</evidence>
<dbReference type="SUPFAM" id="SSF52540">
    <property type="entry name" value="P-loop containing nucleoside triphosphate hydrolases"/>
    <property type="match status" value="1"/>
</dbReference>
<name>A0ABW1PF18_9PSEU</name>
<evidence type="ECO:0000256" key="2">
    <source>
        <dbReference type="ARBA" id="ARBA00022840"/>
    </source>
</evidence>
<dbReference type="RefSeq" id="WP_380642264.1">
    <property type="nucleotide sequence ID" value="NZ_JBHSQO010000058.1"/>
</dbReference>
<dbReference type="SUPFAM" id="SSF46894">
    <property type="entry name" value="C-terminal effector domain of the bipartite response regulators"/>
    <property type="match status" value="1"/>
</dbReference>
<evidence type="ECO:0000313" key="5">
    <source>
        <dbReference type="Proteomes" id="UP001596220"/>
    </source>
</evidence>
<comment type="caution">
    <text evidence="4">The sequence shown here is derived from an EMBL/GenBank/DDBJ whole genome shotgun (WGS) entry which is preliminary data.</text>
</comment>
<feature type="domain" description="HTH luxR-type" evidence="3">
    <location>
        <begin position="868"/>
        <end position="933"/>
    </location>
</feature>
<keyword evidence="1" id="KW-0547">Nucleotide-binding</keyword>
<keyword evidence="5" id="KW-1185">Reference proteome</keyword>
<dbReference type="InterPro" id="IPR000792">
    <property type="entry name" value="Tscrpt_reg_LuxR_C"/>
</dbReference>
<keyword evidence="2" id="KW-0067">ATP-binding</keyword>
<dbReference type="PANTHER" id="PTHR16305:SF35">
    <property type="entry name" value="TRANSCRIPTIONAL ACTIVATOR DOMAIN"/>
    <property type="match status" value="1"/>
</dbReference>
<dbReference type="Pfam" id="PF00196">
    <property type="entry name" value="GerE"/>
    <property type="match status" value="1"/>
</dbReference>
<evidence type="ECO:0000259" key="3">
    <source>
        <dbReference type="PROSITE" id="PS50043"/>
    </source>
</evidence>
<proteinExistence type="predicted"/>
<gene>
    <name evidence="4" type="ORF">ACFP3R_33565</name>
</gene>